<organism evidence="2 3">
    <name type="scientific">Halostagnicola kamekurae</name>
    <dbReference type="NCBI Taxonomy" id="619731"/>
    <lineage>
        <taxon>Archaea</taxon>
        <taxon>Methanobacteriati</taxon>
        <taxon>Methanobacteriota</taxon>
        <taxon>Stenosarchaea group</taxon>
        <taxon>Halobacteria</taxon>
        <taxon>Halobacteriales</taxon>
        <taxon>Natrialbaceae</taxon>
        <taxon>Halostagnicola</taxon>
    </lineage>
</organism>
<gene>
    <name evidence="2" type="ORF">SAMN04488556_1417</name>
</gene>
<evidence type="ECO:0000313" key="2">
    <source>
        <dbReference type="EMBL" id="SFS54222.1"/>
    </source>
</evidence>
<keyword evidence="3" id="KW-1185">Reference proteome</keyword>
<sequence length="284" mass="29559">MPLIDDDGDLFGVVNVVDALVALVLLAVLVAGVALVVNGSGSANVSADLDEPETRYATVELGDQPDYVVEHLSEGDTALARGWDSEGAAANVTVTDVSVIPPTGDQTNASADVTVRVVLEGVAPEDDGERTAFLVDGTPLTLGSELRLDLGTYATSGTVTALDSDEDALAPEETTTDAEVELRNVTPAVADGLEEGMSETVRGETVATLQSVESEPATVVLESDGGNIYEREHPRNMDVTLTVELATTETETGTSFRGRQLAIGTPIVLDFDTVTVDGEITALK</sequence>
<accession>A0A1I6QPF8</accession>
<dbReference type="OrthoDB" id="202569at2157"/>
<proteinExistence type="predicted"/>
<evidence type="ECO:0008006" key="4">
    <source>
        <dbReference type="Google" id="ProtNLM"/>
    </source>
</evidence>
<dbReference type="RefSeq" id="WP_092902983.1">
    <property type="nucleotide sequence ID" value="NZ_FOZS01000001.1"/>
</dbReference>
<dbReference type="InterPro" id="IPR025480">
    <property type="entry name" value="DUF4330"/>
</dbReference>
<keyword evidence="1" id="KW-0812">Transmembrane</keyword>
<dbReference type="Pfam" id="PF14221">
    <property type="entry name" value="DUF4330"/>
    <property type="match status" value="2"/>
</dbReference>
<protein>
    <recommendedName>
        <fullName evidence="4">DUF4330 domain-containing protein</fullName>
    </recommendedName>
</protein>
<evidence type="ECO:0000313" key="3">
    <source>
        <dbReference type="Proteomes" id="UP000199199"/>
    </source>
</evidence>
<reference evidence="3" key="1">
    <citation type="submission" date="2016-10" db="EMBL/GenBank/DDBJ databases">
        <authorList>
            <person name="Varghese N."/>
            <person name="Submissions S."/>
        </authorList>
    </citation>
    <scope>NUCLEOTIDE SEQUENCE [LARGE SCALE GENOMIC DNA]</scope>
    <source>
        <strain evidence="3">DSM 22427</strain>
    </source>
</reference>
<evidence type="ECO:0000256" key="1">
    <source>
        <dbReference type="SAM" id="Phobius"/>
    </source>
</evidence>
<name>A0A1I6QPF8_9EURY</name>
<dbReference type="AlphaFoldDB" id="A0A1I6QPF8"/>
<feature type="transmembrane region" description="Helical" evidence="1">
    <location>
        <begin position="12"/>
        <end position="37"/>
    </location>
</feature>
<keyword evidence="1" id="KW-0472">Membrane</keyword>
<keyword evidence="1" id="KW-1133">Transmembrane helix</keyword>
<dbReference type="Proteomes" id="UP000199199">
    <property type="component" value="Unassembled WGS sequence"/>
</dbReference>
<dbReference type="EMBL" id="FOZS01000001">
    <property type="protein sequence ID" value="SFS54222.1"/>
    <property type="molecule type" value="Genomic_DNA"/>
</dbReference>